<evidence type="ECO:0000256" key="1">
    <source>
        <dbReference type="ARBA" id="ARBA00004613"/>
    </source>
</evidence>
<sequence>MPIKKVNRFFSSEFTATNRALAAAAFSVLALLLAGCQTPPVQSNQSNIVQQAIPPSPTDQENDSSMVEEPSSLDPVRWWDQGKQSPIRELVIETPEQLAARVPKRADPKIVILMYHNIVFGRTGGEYNRDLYNFDHDLVFLRNRSQIIGIDDLPYIKSGEKKLDTDASILTFDDGDLSIYAIVFPLLKKYDIKATFFIITDFVGTVGYVNWEQLKEISDYRNARGEKLFSIGSHSLDHKRFDGIPAEQIPHELTESKFIIEKKIGSPVWYFALPFGAGAGRKEIIDTARNAGYRGIRSSRKGVVHPGSIDLYNLPAFYMSNERADILAQQIYSLLGR</sequence>
<dbReference type="SUPFAM" id="SSF88713">
    <property type="entry name" value="Glycoside hydrolase/deacetylase"/>
    <property type="match status" value="1"/>
</dbReference>
<dbReference type="InterPro" id="IPR051398">
    <property type="entry name" value="Polysacch_Deacetylase"/>
</dbReference>
<name>A0A3P3XRS8_9SPIR</name>
<keyword evidence="5" id="KW-0624">Polysaccharide degradation</keyword>
<keyword evidence="5" id="KW-0858">Xylan degradation</keyword>
<dbReference type="PROSITE" id="PS51677">
    <property type="entry name" value="NODB"/>
    <property type="match status" value="1"/>
</dbReference>
<dbReference type="InterPro" id="IPR011330">
    <property type="entry name" value="Glyco_hydro/deAcase_b/a-brl"/>
</dbReference>
<dbReference type="EMBL" id="FWDO01000005">
    <property type="protein sequence ID" value="SLM18563.1"/>
    <property type="molecule type" value="Genomic_DNA"/>
</dbReference>
<evidence type="ECO:0000259" key="4">
    <source>
        <dbReference type="PROSITE" id="PS51677"/>
    </source>
</evidence>
<evidence type="ECO:0000256" key="3">
    <source>
        <dbReference type="SAM" id="MobiDB-lite"/>
    </source>
</evidence>
<proteinExistence type="predicted"/>
<accession>A0A3P3XRS8</accession>
<dbReference type="PANTHER" id="PTHR34216">
    <property type="match status" value="1"/>
</dbReference>
<gene>
    <name evidence="5" type="ORF">SPIRO4BDMA_50078</name>
</gene>
<keyword evidence="5" id="KW-0326">Glycosidase</keyword>
<keyword evidence="5" id="KW-0378">Hydrolase</keyword>
<dbReference type="GO" id="GO:0016810">
    <property type="term" value="F:hydrolase activity, acting on carbon-nitrogen (but not peptide) bonds"/>
    <property type="evidence" value="ECO:0007669"/>
    <property type="project" value="InterPro"/>
</dbReference>
<comment type="subcellular location">
    <subcellularLocation>
        <location evidence="1">Secreted</location>
    </subcellularLocation>
</comment>
<protein>
    <submittedName>
        <fullName evidence="5">Putative xylanase/chitin deacetylase</fullName>
    </submittedName>
</protein>
<feature type="region of interest" description="Disordered" evidence="3">
    <location>
        <begin position="51"/>
        <end position="71"/>
    </location>
</feature>
<evidence type="ECO:0000313" key="5">
    <source>
        <dbReference type="EMBL" id="SLM18563.1"/>
    </source>
</evidence>
<feature type="domain" description="NodB homology" evidence="4">
    <location>
        <begin position="166"/>
        <end position="337"/>
    </location>
</feature>
<dbReference type="GO" id="GO:0016798">
    <property type="term" value="F:hydrolase activity, acting on glycosyl bonds"/>
    <property type="evidence" value="ECO:0007669"/>
    <property type="project" value="UniProtKB-KW"/>
</dbReference>
<reference evidence="5" key="1">
    <citation type="submission" date="2017-02" db="EMBL/GenBank/DDBJ databases">
        <authorList>
            <person name="Regsiter A."/>
            <person name="William W."/>
        </authorList>
    </citation>
    <scope>NUCLEOTIDE SEQUENCE</scope>
    <source>
        <strain evidence="5">BdmA 4</strain>
    </source>
</reference>
<dbReference type="GO" id="GO:0045493">
    <property type="term" value="P:xylan catabolic process"/>
    <property type="evidence" value="ECO:0007669"/>
    <property type="project" value="UniProtKB-KW"/>
</dbReference>
<dbReference type="InterPro" id="IPR002509">
    <property type="entry name" value="NODB_dom"/>
</dbReference>
<organism evidence="5">
    <name type="scientific">uncultured spirochete</name>
    <dbReference type="NCBI Taxonomy" id="156406"/>
    <lineage>
        <taxon>Bacteria</taxon>
        <taxon>Pseudomonadati</taxon>
        <taxon>Spirochaetota</taxon>
        <taxon>Spirochaetia</taxon>
        <taxon>Spirochaetales</taxon>
        <taxon>environmental samples</taxon>
    </lineage>
</organism>
<dbReference type="Pfam" id="PF01522">
    <property type="entry name" value="Polysacc_deac_1"/>
    <property type="match status" value="1"/>
</dbReference>
<keyword evidence="2" id="KW-0732">Signal</keyword>
<dbReference type="GO" id="GO:0005576">
    <property type="term" value="C:extracellular region"/>
    <property type="evidence" value="ECO:0007669"/>
    <property type="project" value="UniProtKB-SubCell"/>
</dbReference>
<keyword evidence="5" id="KW-0119">Carbohydrate metabolism</keyword>
<dbReference type="Gene3D" id="3.20.20.370">
    <property type="entry name" value="Glycoside hydrolase/deacetylase"/>
    <property type="match status" value="1"/>
</dbReference>
<dbReference type="CDD" id="cd10918">
    <property type="entry name" value="CE4_NodB_like_5s_6s"/>
    <property type="match status" value="1"/>
</dbReference>
<dbReference type="PANTHER" id="PTHR34216:SF3">
    <property type="entry name" value="POLY-BETA-1,6-N-ACETYL-D-GLUCOSAMINE N-DEACETYLASE"/>
    <property type="match status" value="1"/>
</dbReference>
<evidence type="ECO:0000256" key="2">
    <source>
        <dbReference type="ARBA" id="ARBA00022729"/>
    </source>
</evidence>
<dbReference type="AlphaFoldDB" id="A0A3P3XRS8"/>